<dbReference type="GO" id="GO:0035251">
    <property type="term" value="F:UDP-glucosyltransferase activity"/>
    <property type="evidence" value="ECO:0007669"/>
    <property type="project" value="TreeGrafter"/>
</dbReference>
<dbReference type="GO" id="GO:0016135">
    <property type="term" value="P:saponin biosynthetic process"/>
    <property type="evidence" value="ECO:0007669"/>
    <property type="project" value="UniProtKB-ARBA"/>
</dbReference>
<proteinExistence type="inferred from homology"/>
<dbReference type="Gene3D" id="3.40.50.2000">
    <property type="entry name" value="Glycogen Phosphorylase B"/>
    <property type="match status" value="2"/>
</dbReference>
<organism evidence="7 8">
    <name type="scientific">Saponaria officinalis</name>
    <name type="common">Common soapwort</name>
    <name type="synonym">Lychnis saponaria</name>
    <dbReference type="NCBI Taxonomy" id="3572"/>
    <lineage>
        <taxon>Eukaryota</taxon>
        <taxon>Viridiplantae</taxon>
        <taxon>Streptophyta</taxon>
        <taxon>Embryophyta</taxon>
        <taxon>Tracheophyta</taxon>
        <taxon>Spermatophyta</taxon>
        <taxon>Magnoliopsida</taxon>
        <taxon>eudicotyledons</taxon>
        <taxon>Gunneridae</taxon>
        <taxon>Pentapetalae</taxon>
        <taxon>Caryophyllales</taxon>
        <taxon>Caryophyllaceae</taxon>
        <taxon>Caryophylleae</taxon>
        <taxon>Saponaria</taxon>
    </lineage>
</organism>
<dbReference type="InterPro" id="IPR002213">
    <property type="entry name" value="UDP_glucos_trans"/>
</dbReference>
<evidence type="ECO:0000313" key="7">
    <source>
        <dbReference type="EMBL" id="KAK9733391.1"/>
    </source>
</evidence>
<gene>
    <name evidence="7" type="ORF">RND81_04G065100</name>
</gene>
<name>A0AAW1LJD3_SAPOF</name>
<evidence type="ECO:0000256" key="5">
    <source>
        <dbReference type="RuleBase" id="RU003718"/>
    </source>
</evidence>
<keyword evidence="3 5" id="KW-0808">Transferase</keyword>
<dbReference type="PANTHER" id="PTHR48047">
    <property type="entry name" value="GLYCOSYLTRANSFERASE"/>
    <property type="match status" value="1"/>
</dbReference>
<dbReference type="PROSITE" id="PS00375">
    <property type="entry name" value="UDPGT"/>
    <property type="match status" value="1"/>
</dbReference>
<dbReference type="Pfam" id="PF00201">
    <property type="entry name" value="UDPGT"/>
    <property type="match status" value="1"/>
</dbReference>
<dbReference type="InterPro" id="IPR035595">
    <property type="entry name" value="UDP_glycos_trans_CS"/>
</dbReference>
<dbReference type="GO" id="GO:0016104">
    <property type="term" value="P:triterpenoid biosynthetic process"/>
    <property type="evidence" value="ECO:0007669"/>
    <property type="project" value="UniProtKB-ARBA"/>
</dbReference>
<keyword evidence="8" id="KW-1185">Reference proteome</keyword>
<dbReference type="PANTHER" id="PTHR48047:SF229">
    <property type="entry name" value="UDP-GLYCOSYLTRANSFERASE 73C3-RELATED"/>
    <property type="match status" value="1"/>
</dbReference>
<dbReference type="EC" id="2.4.1.-" evidence="6"/>
<protein>
    <recommendedName>
        <fullName evidence="6">Glycosyltransferase</fullName>
        <ecNumber evidence="6">2.4.1.-</ecNumber>
    </recommendedName>
</protein>
<comment type="catalytic activity">
    <reaction evidence="4">
        <text>a 3'-hydro-2'-hydroxy-beta-oxodihydrochalcone + UDP-alpha-D-glucose = a 3'-(beta-D-glucopyranosyl)-2'-hydroxy-beta-oxodihydrochalcone + UDP + H(+)</text>
        <dbReference type="Rhea" id="RHEA:51504"/>
        <dbReference type="ChEBI" id="CHEBI:15378"/>
        <dbReference type="ChEBI" id="CHEBI:58223"/>
        <dbReference type="ChEBI" id="CHEBI:58885"/>
        <dbReference type="ChEBI" id="CHEBI:142482"/>
        <dbReference type="ChEBI" id="CHEBI:142483"/>
        <dbReference type="EC" id="2.4.1.360"/>
    </reaction>
    <physiologicalReaction direction="left-to-right" evidence="4">
        <dbReference type="Rhea" id="RHEA:51505"/>
    </physiologicalReaction>
</comment>
<comment type="similarity">
    <text evidence="1 5">Belongs to the UDP-glycosyltransferase family.</text>
</comment>
<accession>A0AAW1LJD3</accession>
<dbReference type="CDD" id="cd03784">
    <property type="entry name" value="GT1_Gtf-like"/>
    <property type="match status" value="1"/>
</dbReference>
<evidence type="ECO:0000256" key="3">
    <source>
        <dbReference type="ARBA" id="ARBA00022679"/>
    </source>
</evidence>
<evidence type="ECO:0000256" key="2">
    <source>
        <dbReference type="ARBA" id="ARBA00022676"/>
    </source>
</evidence>
<dbReference type="GO" id="GO:0120514">
    <property type="term" value="F:2-hydroxyflavanone C-glucosyltransferase activity"/>
    <property type="evidence" value="ECO:0007669"/>
    <property type="project" value="UniProtKB-EC"/>
</dbReference>
<dbReference type="Proteomes" id="UP001443914">
    <property type="component" value="Unassembled WGS sequence"/>
</dbReference>
<evidence type="ECO:0000256" key="4">
    <source>
        <dbReference type="ARBA" id="ARBA00051296"/>
    </source>
</evidence>
<keyword evidence="2 5" id="KW-0328">Glycosyltransferase</keyword>
<dbReference type="AlphaFoldDB" id="A0AAW1LJD3"/>
<comment type="caution">
    <text evidence="7">The sequence shown here is derived from an EMBL/GenBank/DDBJ whole genome shotgun (WGS) entry which is preliminary data.</text>
</comment>
<evidence type="ECO:0000256" key="1">
    <source>
        <dbReference type="ARBA" id="ARBA00009995"/>
    </source>
</evidence>
<dbReference type="FunFam" id="3.40.50.2000:FF:000060">
    <property type="entry name" value="Glycosyltransferase"/>
    <property type="match status" value="1"/>
</dbReference>
<dbReference type="EMBL" id="JBDFQZ010000004">
    <property type="protein sequence ID" value="KAK9733391.1"/>
    <property type="molecule type" value="Genomic_DNA"/>
</dbReference>
<sequence>MASSKSNTQNLHFIMFPLMAPGHMIPVIDMSILIAKHGITVSIITTPINVSRLQPTINRAIEVYSLDIRLVQLAFPPTEDGIIPEGCENIDMLPSLNLAYDFIRVVNKLQEPVEKFLKEVNPRPSCIISDMGFAWTNELAKKFNIPRIVFHGFCCFSLLCLHNLEKKDFLASISSETEPFVIPDLPDKIVTTKAKLPNSVKLNSSELYNWRQFNKQAEKESFGIVVNSFKELELEYFNRYKEAKGKSVWCLGPVSLCTRDNLDRGNKAAITREQCLKWLDLRNPNSVIYVCLGSLCNLAALQMMELALGLEATKRPFILTFRGGYDLNEVENLIKEDGFEERVKGKGLIIRGWAPQVLILSHSSVGGFLTHCGWNSTLEGLTAAVPMVTCPMFAEQFLNEEYVVGVLKVGTRVRNEISEVKRDGVRKAVELVMSDEGEGKEMRARALKFRVMARKAVEEKGSSDMDLRSMIQEVVHYIEKQKQQQKS</sequence>
<evidence type="ECO:0000313" key="8">
    <source>
        <dbReference type="Proteomes" id="UP001443914"/>
    </source>
</evidence>
<evidence type="ECO:0000256" key="6">
    <source>
        <dbReference type="RuleBase" id="RU362057"/>
    </source>
</evidence>
<reference evidence="7" key="1">
    <citation type="submission" date="2024-03" db="EMBL/GenBank/DDBJ databases">
        <title>WGS assembly of Saponaria officinalis var. Norfolk2.</title>
        <authorList>
            <person name="Jenkins J."/>
            <person name="Shu S."/>
            <person name="Grimwood J."/>
            <person name="Barry K."/>
            <person name="Goodstein D."/>
            <person name="Schmutz J."/>
            <person name="Leebens-Mack J."/>
            <person name="Osbourn A."/>
        </authorList>
    </citation>
    <scope>NUCLEOTIDE SEQUENCE [LARGE SCALE GENOMIC DNA]</scope>
    <source>
        <strain evidence="7">JIC</strain>
    </source>
</reference>
<dbReference type="FunFam" id="3.40.50.2000:FF:000071">
    <property type="entry name" value="Glycosyltransferase"/>
    <property type="match status" value="1"/>
</dbReference>
<dbReference type="SUPFAM" id="SSF53756">
    <property type="entry name" value="UDP-Glycosyltransferase/glycogen phosphorylase"/>
    <property type="match status" value="1"/>
</dbReference>